<comment type="subcellular location">
    <subcellularLocation>
        <location evidence="1">Periplasm</location>
    </subcellularLocation>
</comment>
<name>A0A934ITX5_9HYPH</name>
<evidence type="ECO:0000259" key="6">
    <source>
        <dbReference type="Pfam" id="PF16889"/>
    </source>
</evidence>
<dbReference type="SUPFAM" id="SSF48230">
    <property type="entry name" value="Chondroitin AC/alginate lyase"/>
    <property type="match status" value="1"/>
</dbReference>
<dbReference type="InterPro" id="IPR031680">
    <property type="entry name" value="Hepar_II_III_N"/>
</dbReference>
<keyword evidence="3" id="KW-0574">Periplasm</keyword>
<evidence type="ECO:0000313" key="8">
    <source>
        <dbReference type="Proteomes" id="UP000602124"/>
    </source>
</evidence>
<dbReference type="GO" id="GO:0016829">
    <property type="term" value="F:lyase activity"/>
    <property type="evidence" value="ECO:0007669"/>
    <property type="project" value="UniProtKB-KW"/>
</dbReference>
<evidence type="ECO:0000256" key="4">
    <source>
        <dbReference type="ARBA" id="ARBA00023239"/>
    </source>
</evidence>
<dbReference type="Pfam" id="PF16889">
    <property type="entry name" value="Hepar_II_III_N"/>
    <property type="match status" value="1"/>
</dbReference>
<evidence type="ECO:0000259" key="5">
    <source>
        <dbReference type="Pfam" id="PF07940"/>
    </source>
</evidence>
<proteinExistence type="predicted"/>
<dbReference type="Gene3D" id="1.50.10.100">
    <property type="entry name" value="Chondroitin AC/alginate lyase"/>
    <property type="match status" value="1"/>
</dbReference>
<evidence type="ECO:0000256" key="1">
    <source>
        <dbReference type="ARBA" id="ARBA00004418"/>
    </source>
</evidence>
<dbReference type="GO" id="GO:0042597">
    <property type="term" value="C:periplasmic space"/>
    <property type="evidence" value="ECO:0007669"/>
    <property type="project" value="UniProtKB-SubCell"/>
</dbReference>
<protein>
    <submittedName>
        <fullName evidence="7">Alginate lyase family protein</fullName>
    </submittedName>
</protein>
<comment type="caution">
    <text evidence="7">The sequence shown here is derived from an EMBL/GenBank/DDBJ whole genome shotgun (WGS) entry which is preliminary data.</text>
</comment>
<evidence type="ECO:0000313" key="7">
    <source>
        <dbReference type="EMBL" id="MBJ3785076.1"/>
    </source>
</evidence>
<feature type="domain" description="Heparinase II/III-like C-terminal" evidence="5">
    <location>
        <begin position="311"/>
        <end position="535"/>
    </location>
</feature>
<dbReference type="InterPro" id="IPR012480">
    <property type="entry name" value="Hepar_II_III_C"/>
</dbReference>
<dbReference type="InterPro" id="IPR008929">
    <property type="entry name" value="Chondroitin_lyas"/>
</dbReference>
<dbReference type="EMBL" id="JAEKMH010000002">
    <property type="protein sequence ID" value="MBJ3785076.1"/>
    <property type="molecule type" value="Genomic_DNA"/>
</dbReference>
<dbReference type="RefSeq" id="WP_198876280.1">
    <property type="nucleotide sequence ID" value="NZ_JAEKMH010000002.1"/>
</dbReference>
<accession>A0A934ITX5</accession>
<dbReference type="PANTHER" id="PTHR39210">
    <property type="entry name" value="HEPARIN-SULFATE LYASE"/>
    <property type="match status" value="1"/>
</dbReference>
<evidence type="ECO:0000256" key="3">
    <source>
        <dbReference type="ARBA" id="ARBA00022764"/>
    </source>
</evidence>
<sequence length="550" mass="62418">MKRIRLYWNTLRYLRPVQIFGRIAFRLSRPKPDVSPHPRRATVVRPIHYHEWREPSLIEPQIARFLGTTAALATPSDWRDPQRSALWLYNAHYFDDLLARDAVDRRSWHIELVGRWIAENPPGSGIGWAPYPSSLRIVNWIIWLCRTDGIATETIIQSLAVQTRYLSRRLEHHILGNHLFANAKALVFGGLFFDGKEADEWYRLGIALLKRELAEQILADGGHFELSPMYHHIILADMLDLIAIHAAFGRSCPSDWLDVVRKMFGWAEAMTHPDGQISLFNDAAFGVSATLTQLRGYAAELGIRLDRTDQAELTRLTESGYMRMQRNGACVIADVANVGPDYLPAHAHADTLSFELSLDTCRVVVNGGTSEYGTGPERLRQRGTASHSTLMLDGNNSSEVWSGFRVARRSRIVRCEATAESDRIRVEAEHDGYARLGGKPMHSRRWTLTDNGLAVFDRVMWEGEHCIDIFFHLSPDIQALRSDDGTVMLYKRLDNSVVARAVSSLPDQLDIMASSWHPRFGVSLESQSLRIHGRHTLPFEHTMTLAWEPS</sequence>
<keyword evidence="4 7" id="KW-0456">Lyase</keyword>
<feature type="domain" description="Heparin-sulfate lyase N-terminal" evidence="6">
    <location>
        <begin position="156"/>
        <end position="293"/>
    </location>
</feature>
<keyword evidence="2" id="KW-0732">Signal</keyword>
<dbReference type="Pfam" id="PF07940">
    <property type="entry name" value="Hepar_II_III_C"/>
    <property type="match status" value="1"/>
</dbReference>
<dbReference type="Gene3D" id="2.70.98.70">
    <property type="match status" value="1"/>
</dbReference>
<dbReference type="PANTHER" id="PTHR39210:SF1">
    <property type="entry name" value="HEPARIN-SULFATE LYASE"/>
    <property type="match status" value="1"/>
</dbReference>
<gene>
    <name evidence="7" type="ORF">JEQ47_10125</name>
</gene>
<organism evidence="7 8">
    <name type="scientific">Devosia sediminis</name>
    <dbReference type="NCBI Taxonomy" id="2798801"/>
    <lineage>
        <taxon>Bacteria</taxon>
        <taxon>Pseudomonadati</taxon>
        <taxon>Pseudomonadota</taxon>
        <taxon>Alphaproteobacteria</taxon>
        <taxon>Hyphomicrobiales</taxon>
        <taxon>Devosiaceae</taxon>
        <taxon>Devosia</taxon>
    </lineage>
</organism>
<keyword evidence="8" id="KW-1185">Reference proteome</keyword>
<dbReference type="AlphaFoldDB" id="A0A934ITX5"/>
<evidence type="ECO:0000256" key="2">
    <source>
        <dbReference type="ARBA" id="ARBA00022729"/>
    </source>
</evidence>
<reference evidence="7" key="1">
    <citation type="submission" date="2020-12" db="EMBL/GenBank/DDBJ databases">
        <title>Devosia sp. MSA67 isolated from Mo River.</title>
        <authorList>
            <person name="Ma F."/>
            <person name="Zi Z."/>
        </authorList>
    </citation>
    <scope>NUCLEOTIDE SEQUENCE</scope>
    <source>
        <strain evidence="7">MSA67</strain>
    </source>
</reference>
<dbReference type="Proteomes" id="UP000602124">
    <property type="component" value="Unassembled WGS sequence"/>
</dbReference>